<reference evidence="2 3" key="1">
    <citation type="submission" date="2016-12" db="EMBL/GenBank/DDBJ databases">
        <title>Candidatus Reconcilibacillus cellulovorans genome.</title>
        <authorList>
            <person name="Kolinko S."/>
            <person name="Wu Y.-W."/>
            <person name="Tachea F."/>
            <person name="Denzel E."/>
            <person name="Hiras J."/>
            <person name="Baecker N."/>
            <person name="Chan L.J."/>
            <person name="Eichorst S.A."/>
            <person name="Frey D."/>
            <person name="Adams P.D."/>
            <person name="Pray T."/>
            <person name="Tanjore D."/>
            <person name="Petzold C.J."/>
            <person name="Gladden J.M."/>
            <person name="Simmons B.A."/>
            <person name="Singer S.W."/>
        </authorList>
    </citation>
    <scope>NUCLEOTIDE SEQUENCE [LARGE SCALE GENOMIC DNA]</scope>
    <source>
        <strain evidence="2">JTherm</strain>
    </source>
</reference>
<evidence type="ECO:0000313" key="3">
    <source>
        <dbReference type="Proteomes" id="UP000243688"/>
    </source>
</evidence>
<accession>A0A2A6DXX7</accession>
<feature type="region of interest" description="Disordered" evidence="1">
    <location>
        <begin position="48"/>
        <end position="100"/>
    </location>
</feature>
<comment type="caution">
    <text evidence="2">The sequence shown here is derived from an EMBL/GenBank/DDBJ whole genome shotgun (WGS) entry which is preliminary data.</text>
</comment>
<evidence type="ECO:0000256" key="1">
    <source>
        <dbReference type="SAM" id="MobiDB-lite"/>
    </source>
</evidence>
<sequence length="118" mass="13043">MHVIQPVSKTQFRQWRGMPVCAVRRDGTGVYGILSRIADGKIILNEQAGEAPELLEAPRSRATRRNRGEPRRGRSQRAAPATAREDAGRIDPASSPSLFGPKTVLDRNEVAWIVILTD</sequence>
<evidence type="ECO:0000313" key="2">
    <source>
        <dbReference type="EMBL" id="PDO09651.1"/>
    </source>
</evidence>
<dbReference type="EMBL" id="MOXJ01000032">
    <property type="protein sequence ID" value="PDO09651.1"/>
    <property type="molecule type" value="Genomic_DNA"/>
</dbReference>
<protein>
    <submittedName>
        <fullName evidence="2">Uncharacterized protein</fullName>
    </submittedName>
</protein>
<gene>
    <name evidence="2" type="ORF">BLM47_11465</name>
</gene>
<organism evidence="2 3">
    <name type="scientific">Candidatus Reconcilbacillus cellulovorans</name>
    <dbReference type="NCBI Taxonomy" id="1906605"/>
    <lineage>
        <taxon>Bacteria</taxon>
        <taxon>Bacillati</taxon>
        <taxon>Bacillota</taxon>
        <taxon>Bacilli</taxon>
        <taxon>Bacillales</taxon>
        <taxon>Paenibacillaceae</taxon>
        <taxon>Candidatus Reconcilbacillus</taxon>
    </lineage>
</organism>
<dbReference type="Proteomes" id="UP000243688">
    <property type="component" value="Unassembled WGS sequence"/>
</dbReference>
<proteinExistence type="predicted"/>
<name>A0A2A6DXX7_9BACL</name>
<dbReference type="AlphaFoldDB" id="A0A2A6DXX7"/>